<feature type="repeat" description="TPR" evidence="4">
    <location>
        <begin position="63"/>
        <end position="96"/>
    </location>
</feature>
<evidence type="ECO:0000313" key="6">
    <source>
        <dbReference type="Proteomes" id="UP001211065"/>
    </source>
</evidence>
<accession>A0AAD5U395</accession>
<evidence type="ECO:0000256" key="1">
    <source>
        <dbReference type="ARBA" id="ARBA00022737"/>
    </source>
</evidence>
<reference evidence="5" key="1">
    <citation type="submission" date="2020-05" db="EMBL/GenBank/DDBJ databases">
        <title>Phylogenomic resolution of chytrid fungi.</title>
        <authorList>
            <person name="Stajich J.E."/>
            <person name="Amses K."/>
            <person name="Simmons R."/>
            <person name="Seto K."/>
            <person name="Myers J."/>
            <person name="Bonds A."/>
            <person name="Quandt C.A."/>
            <person name="Barry K."/>
            <person name="Liu P."/>
            <person name="Grigoriev I."/>
            <person name="Longcore J.E."/>
            <person name="James T.Y."/>
        </authorList>
    </citation>
    <scope>NUCLEOTIDE SEQUENCE</scope>
    <source>
        <strain evidence="5">JEL0476</strain>
    </source>
</reference>
<proteinExistence type="inferred from homology"/>
<dbReference type="EMBL" id="JADGJW010000233">
    <property type="protein sequence ID" value="KAJ3221389.1"/>
    <property type="molecule type" value="Genomic_DNA"/>
</dbReference>
<dbReference type="GO" id="GO:0003714">
    <property type="term" value="F:transcription corepressor activity"/>
    <property type="evidence" value="ECO:0007669"/>
    <property type="project" value="InterPro"/>
</dbReference>
<dbReference type="SMART" id="SM00028">
    <property type="entry name" value="TPR"/>
    <property type="match status" value="6"/>
</dbReference>
<dbReference type="Pfam" id="PF08618">
    <property type="entry name" value="Opi1"/>
    <property type="match status" value="1"/>
</dbReference>
<dbReference type="Gene3D" id="1.25.40.10">
    <property type="entry name" value="Tetratricopeptide repeat domain"/>
    <property type="match status" value="2"/>
</dbReference>
<dbReference type="SUPFAM" id="SSF48452">
    <property type="entry name" value="TPR-like"/>
    <property type="match status" value="1"/>
</dbReference>
<feature type="repeat" description="TPR" evidence="4">
    <location>
        <begin position="332"/>
        <end position="365"/>
    </location>
</feature>
<dbReference type="PANTHER" id="PTHR44186">
    <property type="match status" value="1"/>
</dbReference>
<name>A0AAD5U395_9FUNG</name>
<keyword evidence="6" id="KW-1185">Reference proteome</keyword>
<evidence type="ECO:0000256" key="4">
    <source>
        <dbReference type="PROSITE-ProRule" id="PRU00339"/>
    </source>
</evidence>
<dbReference type="GO" id="GO:0036064">
    <property type="term" value="C:ciliary basal body"/>
    <property type="evidence" value="ECO:0007669"/>
    <property type="project" value="TreeGrafter"/>
</dbReference>
<keyword evidence="2 4" id="KW-0802">TPR repeat</keyword>
<dbReference type="Proteomes" id="UP001211065">
    <property type="component" value="Unassembled WGS sequence"/>
</dbReference>
<comment type="caution">
    <text evidence="5">The sequence shown here is derived from an EMBL/GenBank/DDBJ whole genome shotgun (WGS) entry which is preliminary data.</text>
</comment>
<keyword evidence="1" id="KW-0677">Repeat</keyword>
<dbReference type="PROSITE" id="PS50005">
    <property type="entry name" value="TPR"/>
    <property type="match status" value="3"/>
</dbReference>
<protein>
    <submittedName>
        <fullName evidence="5">Uncharacterized protein</fullName>
    </submittedName>
</protein>
<comment type="similarity">
    <text evidence="3">Belongs to the BBS4 family.</text>
</comment>
<dbReference type="GO" id="GO:0061512">
    <property type="term" value="P:protein localization to cilium"/>
    <property type="evidence" value="ECO:0007669"/>
    <property type="project" value="TreeGrafter"/>
</dbReference>
<evidence type="ECO:0000256" key="2">
    <source>
        <dbReference type="ARBA" id="ARBA00022803"/>
    </source>
</evidence>
<dbReference type="GO" id="GO:0060271">
    <property type="term" value="P:cilium assembly"/>
    <property type="evidence" value="ECO:0007669"/>
    <property type="project" value="TreeGrafter"/>
</dbReference>
<dbReference type="InterPro" id="IPR011990">
    <property type="entry name" value="TPR-like_helical_dom_sf"/>
</dbReference>
<organism evidence="5 6">
    <name type="scientific">Clydaea vesicula</name>
    <dbReference type="NCBI Taxonomy" id="447962"/>
    <lineage>
        <taxon>Eukaryota</taxon>
        <taxon>Fungi</taxon>
        <taxon>Fungi incertae sedis</taxon>
        <taxon>Chytridiomycota</taxon>
        <taxon>Chytridiomycota incertae sedis</taxon>
        <taxon>Chytridiomycetes</taxon>
        <taxon>Lobulomycetales</taxon>
        <taxon>Lobulomycetaceae</taxon>
        <taxon>Clydaea</taxon>
    </lineage>
</organism>
<evidence type="ECO:0000256" key="3">
    <source>
        <dbReference type="ARBA" id="ARBA00023778"/>
    </source>
</evidence>
<sequence length="1245" mass="141730">MDQKKNIYKPFLHKKEEENVLCGTVSQKLNWKLNMLFLNKKFDECLRFIESETIKNATLTHNQYFLKVKGEVFFVKNNFESALKEFEKALMLNKNSVEIIKRLVDCNLALERYEVSIPLLYEGLNCFGEDNQIYEKLGECYTKIGDYTAGVKYLEKSIQVYKDPKLFIKLSNCYLLKRKVDLAMRSIENGLNYFPFDSDLLHLLANQFLSENNKPQVLERHPDNHNAILAIGSILNERGDHNEALSKYDNSKLLNSDCPYLLNNIGVSFYGKKNFLNAKFYLLKASMLSPFAWIIHHNLGIVYVSLKQYFNATQSFGYAFKIQEDFGLLDSGETLLYLAISLDKVGDYETAKLTFEKALEYDSFHPLSILNYAIFLANNTCYKESFERFDYFKTLNERKCETELEKEIGIDEKSNTELNEMLGNDNRSGTRQEFLQKRQEKLVIKSNNQELNPPFVIDVTCTASKYNYLTPPSDDQLKNVCIGLRDSIQRASSRLSNVVLFKESVYVSVNFASFCKSTNVPFESCKAGTLAAASPTSFHQFSSESAKLLGVDPNFNYPSALAKQYAPSDAMFTKNNNSQKENYDISMSMNADVKWNFGDPKYNIFEFGDTTSNFRKGQIYDLEQIFIHELLHGLGFISGWYPWIEGSLLPGWIDYEPETLIITGLSTSYIYDRFISDQVTGIWMNEYAKAIRFNNKDKAINIKIFYRFDADSVSKKLNTSDTQKWMSEFLNTNGGNLSRFLFEKVVQSPGSLVNWYFPEGKAMNLEVLNLQNIRDNDLPLDLFFNSPNMKPAVLYTPVKYEPGSSLSHLDTGAYDGSPDFVMRSTGTGGVGLDMYSPVSMKYGPIGEIILELEGKMNINSLLSSNKSEFKLKTPPIEIKNNPNFHTNNRVGQQEQYCQLDNTDNVQSCQPLSTSLHSNSGSFIERVSNSIPIVNKSLNNIQYYTPQLIHSSVQTVSTALPLNTLDRFACSGLDRLGLFPQQSQQEPLDEPASPTDSNILKTTNTTTTASLIPFSDYSITRVSASDNQVDPSSRWSGVVTSVQHNFGQMVISDEVLKGIKYCLQWIQHAYHHIDEQIRILRSYLEDSYSRYSNQSHEPNFENNEIVQAKHSLLLEKIFYVKREVVETVRKVVDIISRYAAVYLPGDARQSVRGFILSLPSRWATVNTTQKSQHGKPTSTQEVLQTPTPPLSPLAQANKVMTFGQESSDMLKGVNNVFSQTLESAENILGRKVHVPRNINEDKMDLN</sequence>
<dbReference type="InterPro" id="IPR019734">
    <property type="entry name" value="TPR_rpt"/>
</dbReference>
<dbReference type="InterPro" id="IPR013927">
    <property type="entry name" value="TF_Opi1_Ccg-8"/>
</dbReference>
<dbReference type="AlphaFoldDB" id="A0AAD5U395"/>
<dbReference type="Pfam" id="PF13181">
    <property type="entry name" value="TPR_8"/>
    <property type="match status" value="1"/>
</dbReference>
<evidence type="ECO:0000313" key="5">
    <source>
        <dbReference type="EMBL" id="KAJ3221389.1"/>
    </source>
</evidence>
<feature type="repeat" description="TPR" evidence="4">
    <location>
        <begin position="131"/>
        <end position="164"/>
    </location>
</feature>
<dbReference type="PANTHER" id="PTHR44186:SF1">
    <property type="entry name" value="BARDET-BIEDL SYNDROME 4 PROTEIN"/>
    <property type="match status" value="1"/>
</dbReference>
<gene>
    <name evidence="5" type="ORF">HK099_003563</name>
</gene>